<evidence type="ECO:0000256" key="6">
    <source>
        <dbReference type="ARBA" id="ARBA00022989"/>
    </source>
</evidence>
<evidence type="ECO:0000256" key="9">
    <source>
        <dbReference type="ARBA" id="ARBA00023136"/>
    </source>
</evidence>
<dbReference type="PANTHER" id="PTHR48182:SF2">
    <property type="entry name" value="PROTEIN SERAC1"/>
    <property type="match status" value="1"/>
</dbReference>
<dbReference type="SUPFAM" id="SSF53474">
    <property type="entry name" value="alpha/beta-Hydrolases"/>
    <property type="match status" value="1"/>
</dbReference>
<keyword evidence="12" id="KW-1185">Reference proteome</keyword>
<evidence type="ECO:0000313" key="12">
    <source>
        <dbReference type="Proteomes" id="UP001497444"/>
    </source>
</evidence>
<dbReference type="Gene3D" id="3.40.50.300">
    <property type="entry name" value="P-loop containing nucleotide triphosphate hydrolases"/>
    <property type="match status" value="1"/>
</dbReference>
<dbReference type="Gene3D" id="3.40.50.1820">
    <property type="entry name" value="alpha/beta hydrolase"/>
    <property type="match status" value="1"/>
</dbReference>
<dbReference type="InterPro" id="IPR052374">
    <property type="entry name" value="SERAC1"/>
</dbReference>
<dbReference type="Gene3D" id="1.25.10.10">
    <property type="entry name" value="Leucine-rich Repeat Variant"/>
    <property type="match status" value="1"/>
</dbReference>
<dbReference type="Gene3D" id="1.10.8.430">
    <property type="entry name" value="Helical domain of apoptotic protease-activating factors"/>
    <property type="match status" value="1"/>
</dbReference>
<protein>
    <recommendedName>
        <fullName evidence="10">NB-ARC domain-containing protein</fullName>
    </recommendedName>
</protein>
<keyword evidence="6" id="KW-1133">Transmembrane helix</keyword>
<dbReference type="PANTHER" id="PTHR48182">
    <property type="entry name" value="PROTEIN SERAC1"/>
    <property type="match status" value="1"/>
</dbReference>
<sequence>MWPFPDMFQWLQNLFSSDSKEFVALPTCSNQDGQPVHQLWPPEDDVSVAEFDVVFFHGLQRLDEVETWKRTWASGTNPQECWAQNWLRDDLSGNIRVLALSYDSCAVRTDNKGHIEDVSELGRNILQTLVFSSRWKLGQRCGFVLVGHCFGGLVIKSLVEEAKKRVYDRVNNVLDEQSKIRANKFLKNLKGVVFYAVPHAGSELESYFKRCSSNWSNKIFGVKLARFMENLKPHQSRMENLSTTFDSIIHGLQVNVYAFMEGIPTKDAGYKLVEKAGAQRLVGENYYLVEDGDHFTLCNPTSKKHPSYALLVDFLKTCQQQGSSQHNIIQSTFHGKFCFYKEPIELVEKLLQHLNGGGETHIIVHGKFGVGKTMLVEYVMQKYVNVLRDIFPGGVFQMKYGHNCDIIASQGELLRQVTQHGEVGVLQTPSQRSILNMLQEQLNKLGGNWLLVVDDVWKSRLIDESPIPSNMGSRLLITSRFPLKGLPATRIKVDERSNNVPAEKLLASKVADDPKETRFPKGCEDIARKILNKCSGCMLAVSIFGSILSNTPKNESAWKKVYAQFKYYASAEEYTPYDYNGTIFAAIDLSLDHDENKMFSKDLMWNVLQALSLFATWNIPNRVVKLAWKSMQPEGKTEYFEAVVNSLIHKNLVDGSPYGYLKLHDLVLEYLELKKPIDVVTILCDQEGELKQGRELLAIFLSIYGKQSVLAKMLLWQTGAMFDSITIDDKLHDLLDTDAENAILAVYQLYKATQQDAKALLYLMHSDGLQALTAAQVLVFLMINAGAKNLLVGEDIEIFVHLCTHNLPNIPDFSLHVWPWCFLMLDMANCNVFAKKMICHKPLLIFIVENMQKQDRYLLEFVQILMALILYVQEIGNTSLEENVLEEDKDVMRQSMKSCVLDNTCLSHVVLYHGENSLRDTKVPLFEPKFIFEHVKCLLLQQYVRKTSPLVDLMPPCSIELLHNLVDITNGATHFVEYGCVELLFYLDEPMRNEMTYKHAMKFFCHKVIFESISSNGHIRSLVSILKHGTKKHIMNVHWILKYLAIGHEKVALQLITEVGVEKMLEAVELWENSWEDVFVELWLKHEGIVMIMQGIMCQLLTRFIHQNSRVCMHVLSNLIRYHGDIVVEDLDAKGGLRLLLACYSMQPFHSTWIQLLQDMAQNKAFANKMVALGIIEILGDALHHPIAPFTSLAPLVRCLVESFEDRLEILLSKICIKDLLSKICIENLLGIHNQGILEFTFLPGAFVIIKKIAMDLLANYHHEQDLFAHNNHFPILVKFAKNNHFPILVKLAKCHEEIASLIANAIATNDEMMKELGRYNFCVELLSAKFAISREKKVKGRQI</sequence>
<dbReference type="SUPFAM" id="SSF52540">
    <property type="entry name" value="P-loop containing nucleoside triphosphate hydrolases"/>
    <property type="match status" value="1"/>
</dbReference>
<dbReference type="Pfam" id="PF00931">
    <property type="entry name" value="NB-ARC"/>
    <property type="match status" value="1"/>
</dbReference>
<dbReference type="InterPro" id="IPR029058">
    <property type="entry name" value="AB_hydrolase_fold"/>
</dbReference>
<keyword evidence="8" id="KW-0496">Mitochondrion</keyword>
<proteinExistence type="predicted"/>
<dbReference type="Proteomes" id="UP001497444">
    <property type="component" value="Chromosome 17"/>
</dbReference>
<keyword evidence="7" id="KW-0443">Lipid metabolism</keyword>
<evidence type="ECO:0000256" key="1">
    <source>
        <dbReference type="ARBA" id="ARBA00004173"/>
    </source>
</evidence>
<feature type="domain" description="NB-ARC" evidence="10">
    <location>
        <begin position="346"/>
        <end position="480"/>
    </location>
</feature>
<keyword evidence="4" id="KW-0812">Transmembrane</keyword>
<evidence type="ECO:0000256" key="3">
    <source>
        <dbReference type="ARBA" id="ARBA00004370"/>
    </source>
</evidence>
<dbReference type="InterPro" id="IPR002182">
    <property type="entry name" value="NB-ARC"/>
</dbReference>
<evidence type="ECO:0000256" key="2">
    <source>
        <dbReference type="ARBA" id="ARBA00004240"/>
    </source>
</evidence>
<dbReference type="InterPro" id="IPR042197">
    <property type="entry name" value="Apaf_helical"/>
</dbReference>
<evidence type="ECO:0000256" key="4">
    <source>
        <dbReference type="ARBA" id="ARBA00022692"/>
    </source>
</evidence>
<evidence type="ECO:0000256" key="7">
    <source>
        <dbReference type="ARBA" id="ARBA00023098"/>
    </source>
</evidence>
<evidence type="ECO:0000256" key="8">
    <source>
        <dbReference type="ARBA" id="ARBA00023128"/>
    </source>
</evidence>
<dbReference type="InterPro" id="IPR011989">
    <property type="entry name" value="ARM-like"/>
</dbReference>
<dbReference type="EMBL" id="OZ020112">
    <property type="protein sequence ID" value="CAK9264796.1"/>
    <property type="molecule type" value="Genomic_DNA"/>
</dbReference>
<gene>
    <name evidence="11" type="ORF">CSSPJE1EN1_LOCUS10274</name>
</gene>
<evidence type="ECO:0000313" key="11">
    <source>
        <dbReference type="EMBL" id="CAK9264796.1"/>
    </source>
</evidence>
<keyword evidence="9" id="KW-0472">Membrane</keyword>
<keyword evidence="5" id="KW-0256">Endoplasmic reticulum</keyword>
<reference evidence="11" key="1">
    <citation type="submission" date="2024-02" db="EMBL/GenBank/DDBJ databases">
        <authorList>
            <consortium name="ELIXIR-Norway"/>
            <consortium name="Elixir Norway"/>
        </authorList>
    </citation>
    <scope>NUCLEOTIDE SEQUENCE</scope>
</reference>
<evidence type="ECO:0000259" key="10">
    <source>
        <dbReference type="Pfam" id="PF00931"/>
    </source>
</evidence>
<accession>A0ABP0WF66</accession>
<comment type="subcellular location">
    <subcellularLocation>
        <location evidence="2">Endoplasmic reticulum</location>
    </subcellularLocation>
    <subcellularLocation>
        <location evidence="3">Membrane</location>
    </subcellularLocation>
    <subcellularLocation>
        <location evidence="1">Mitochondrion</location>
    </subcellularLocation>
</comment>
<organism evidence="11 12">
    <name type="scientific">Sphagnum jensenii</name>
    <dbReference type="NCBI Taxonomy" id="128206"/>
    <lineage>
        <taxon>Eukaryota</taxon>
        <taxon>Viridiplantae</taxon>
        <taxon>Streptophyta</taxon>
        <taxon>Embryophyta</taxon>
        <taxon>Bryophyta</taxon>
        <taxon>Sphagnophytina</taxon>
        <taxon>Sphagnopsida</taxon>
        <taxon>Sphagnales</taxon>
        <taxon>Sphagnaceae</taxon>
        <taxon>Sphagnum</taxon>
    </lineage>
</organism>
<evidence type="ECO:0000256" key="5">
    <source>
        <dbReference type="ARBA" id="ARBA00022824"/>
    </source>
</evidence>
<dbReference type="InterPro" id="IPR027417">
    <property type="entry name" value="P-loop_NTPase"/>
</dbReference>
<name>A0ABP0WF66_9BRYO</name>